<dbReference type="Gene3D" id="3.40.50.300">
    <property type="entry name" value="P-loop containing nucleotide triphosphate hydrolases"/>
    <property type="match status" value="1"/>
</dbReference>
<gene>
    <name evidence="6" type="ORF">LCGC14_1911650</name>
</gene>
<dbReference type="GO" id="GO:0019379">
    <property type="term" value="P:sulfate assimilation, phosphoadenylyl sulfate reduction by phosphoadenylyl-sulfate reductase (thioredoxin)"/>
    <property type="evidence" value="ECO:0007669"/>
    <property type="project" value="TreeGrafter"/>
</dbReference>
<evidence type="ECO:0000256" key="1">
    <source>
        <dbReference type="ARBA" id="ARBA00012121"/>
    </source>
</evidence>
<keyword evidence="2" id="KW-0808">Transferase</keyword>
<dbReference type="PANTHER" id="PTHR42700">
    <property type="entry name" value="SULFATE ADENYLYLTRANSFERASE"/>
    <property type="match status" value="1"/>
</dbReference>
<dbReference type="PANTHER" id="PTHR42700:SF1">
    <property type="entry name" value="SULFATE ADENYLYLTRANSFERASE"/>
    <property type="match status" value="1"/>
</dbReference>
<dbReference type="GO" id="GO:0010134">
    <property type="term" value="P:sulfate assimilation via adenylyl sulfate reduction"/>
    <property type="evidence" value="ECO:0007669"/>
    <property type="project" value="TreeGrafter"/>
</dbReference>
<organism evidence="6">
    <name type="scientific">marine sediment metagenome</name>
    <dbReference type="NCBI Taxonomy" id="412755"/>
    <lineage>
        <taxon>unclassified sequences</taxon>
        <taxon>metagenomes</taxon>
        <taxon>ecological metagenomes</taxon>
    </lineage>
</organism>
<dbReference type="InterPro" id="IPR050512">
    <property type="entry name" value="Sulf_AdTrans/APS_kinase"/>
</dbReference>
<name>A0A0F9FTB2_9ZZZZ</name>
<keyword evidence="4" id="KW-0067">ATP-binding</keyword>
<proteinExistence type="predicted"/>
<feature type="domain" description="APS kinase" evidence="5">
    <location>
        <begin position="4"/>
        <end position="131"/>
    </location>
</feature>
<evidence type="ECO:0000259" key="5">
    <source>
        <dbReference type="Pfam" id="PF01583"/>
    </source>
</evidence>
<keyword evidence="3" id="KW-0547">Nucleotide-binding</keyword>
<dbReference type="InterPro" id="IPR059117">
    <property type="entry name" value="APS_kinase_dom"/>
</dbReference>
<dbReference type="EMBL" id="LAZR01020202">
    <property type="protein sequence ID" value="KKL89739.1"/>
    <property type="molecule type" value="Genomic_DNA"/>
</dbReference>
<accession>A0A0F9FTB2</accession>
<reference evidence="6" key="1">
    <citation type="journal article" date="2015" name="Nature">
        <title>Complex archaea that bridge the gap between prokaryotes and eukaryotes.</title>
        <authorList>
            <person name="Spang A."/>
            <person name="Saw J.H."/>
            <person name="Jorgensen S.L."/>
            <person name="Zaremba-Niedzwiedzka K."/>
            <person name="Martijn J."/>
            <person name="Lind A.E."/>
            <person name="van Eijk R."/>
            <person name="Schleper C."/>
            <person name="Guy L."/>
            <person name="Ettema T.J."/>
        </authorList>
    </citation>
    <scope>NUCLEOTIDE SEQUENCE</scope>
</reference>
<protein>
    <recommendedName>
        <fullName evidence="1">adenylyl-sulfate kinase</fullName>
        <ecNumber evidence="1">2.7.1.25</ecNumber>
    </recommendedName>
</protein>
<dbReference type="GO" id="GO:0004020">
    <property type="term" value="F:adenylylsulfate kinase activity"/>
    <property type="evidence" value="ECO:0007669"/>
    <property type="project" value="InterPro"/>
</dbReference>
<dbReference type="InterPro" id="IPR002891">
    <property type="entry name" value="APS"/>
</dbReference>
<dbReference type="GO" id="GO:0004781">
    <property type="term" value="F:sulfate adenylyltransferase (ATP) activity"/>
    <property type="evidence" value="ECO:0007669"/>
    <property type="project" value="TreeGrafter"/>
</dbReference>
<dbReference type="GO" id="GO:0005737">
    <property type="term" value="C:cytoplasm"/>
    <property type="evidence" value="ECO:0007669"/>
    <property type="project" value="TreeGrafter"/>
</dbReference>
<dbReference type="AlphaFoldDB" id="A0A0F9FTB2"/>
<dbReference type="EC" id="2.7.1.25" evidence="1"/>
<dbReference type="InterPro" id="IPR027417">
    <property type="entry name" value="P-loop_NTPase"/>
</dbReference>
<dbReference type="NCBIfam" id="TIGR00455">
    <property type="entry name" value="apsK"/>
    <property type="match status" value="1"/>
</dbReference>
<dbReference type="GO" id="GO:0005524">
    <property type="term" value="F:ATP binding"/>
    <property type="evidence" value="ECO:0007669"/>
    <property type="project" value="InterPro"/>
</dbReference>
<evidence type="ECO:0000256" key="4">
    <source>
        <dbReference type="ARBA" id="ARBA00022840"/>
    </source>
</evidence>
<dbReference type="Pfam" id="PF01583">
    <property type="entry name" value="APS_kinase"/>
    <property type="match status" value="1"/>
</dbReference>
<dbReference type="CDD" id="cd02027">
    <property type="entry name" value="APSK"/>
    <property type="match status" value="1"/>
</dbReference>
<evidence type="ECO:0000256" key="3">
    <source>
        <dbReference type="ARBA" id="ARBA00022741"/>
    </source>
</evidence>
<comment type="caution">
    <text evidence="6">The sequence shown here is derived from an EMBL/GenBank/DDBJ whole genome shotgun (WGS) entry which is preliminary data.</text>
</comment>
<evidence type="ECO:0000313" key="6">
    <source>
        <dbReference type="EMBL" id="KKL89739.1"/>
    </source>
</evidence>
<evidence type="ECO:0000256" key="2">
    <source>
        <dbReference type="ARBA" id="ARBA00022679"/>
    </source>
</evidence>
<dbReference type="SUPFAM" id="SSF52540">
    <property type="entry name" value="P-loop containing nucleoside triphosphate hydrolases"/>
    <property type="match status" value="1"/>
</dbReference>
<sequence>MEHKGFTLWFTGLPCSGKSVLADAVAEDLKNRGMRVERLDGDIVRKSLTKDLGFTEEDRNMNIERITFVAKLLARNGVAVLASFVSPYNKIRAYSRKEIGDYILVYVKCSLDECKKRDVKGMYAKARFGEI</sequence>